<dbReference type="InterPro" id="IPR003591">
    <property type="entry name" value="Leu-rich_rpt_typical-subtyp"/>
</dbReference>
<evidence type="ECO:0000256" key="2">
    <source>
        <dbReference type="ARBA" id="ARBA00022729"/>
    </source>
</evidence>
<dbReference type="SUPFAM" id="SSF52058">
    <property type="entry name" value="L domain-like"/>
    <property type="match status" value="1"/>
</dbReference>
<dbReference type="InterPro" id="IPR000483">
    <property type="entry name" value="Cys-rich_flank_reg_C"/>
</dbReference>
<evidence type="ECO:0000256" key="7">
    <source>
        <dbReference type="SAM" id="SignalP"/>
    </source>
</evidence>
<keyword evidence="10" id="KW-1185">Reference proteome</keyword>
<keyword evidence="6" id="KW-0393">Immunoglobulin domain</keyword>
<proteinExistence type="predicted"/>
<organism evidence="9 10">
    <name type="scientific">Eptatretus burgeri</name>
    <name type="common">Inshore hagfish</name>
    <dbReference type="NCBI Taxonomy" id="7764"/>
    <lineage>
        <taxon>Eukaryota</taxon>
        <taxon>Metazoa</taxon>
        <taxon>Chordata</taxon>
        <taxon>Craniata</taxon>
        <taxon>Vertebrata</taxon>
        <taxon>Cyclostomata</taxon>
        <taxon>Myxini</taxon>
        <taxon>Myxiniformes</taxon>
        <taxon>Myxinidae</taxon>
        <taxon>Eptatretinae</taxon>
        <taxon>Eptatretus</taxon>
    </lineage>
</organism>
<dbReference type="Pfam" id="PF13855">
    <property type="entry name" value="LRR_8"/>
    <property type="match status" value="2"/>
</dbReference>
<feature type="signal peptide" evidence="7">
    <location>
        <begin position="1"/>
        <end position="16"/>
    </location>
</feature>
<dbReference type="Gene3D" id="3.80.10.10">
    <property type="entry name" value="Ribonuclease Inhibitor"/>
    <property type="match status" value="2"/>
</dbReference>
<sequence length="511" mass="55811">MRCVWFVFELSSVSHADELACPSRCICQRLFPSLGTLCNRRGLLFVPLGIEQGTVELHLADNFIESIGPDDFFNMSSLVDLTLSRNAIGHLAPGALRDLVGLNSLHLDSNRLTVIGPEDLRGLYSLVRLRVNNNQLSQISAEAFTDLLSTLEDLDLSYNNLLGLPWDCIAQMENLHSLSLEHNLLEEVSPRAFEHLFLLSRLDLASNRLQRFAAGPRISSLRPSSLTLTLGGNPLHCSCELRWLRRRLKAGDVETCASPPYLRGRYLVLTAEYEMECTAPSVIQQTARHAAQEGGRIMLSCRVSGDPPPVVRWLGPGGLRPGLDGNSTRRVVRPDGSLEIRVVAPADDGTFACEARNVAGSSTAYTHLSVLRLPQVRKHDNILYTAKQTEKGVEAIRVNEVTAISAVVAWLPVPSAKGVRMYQIHYNCSSDEPLVYRYHLVMNFLTVTNGHGGAGDVKLARGGGWGGKVGHCVLGPQSNSLLGVSCIISTTCSGNECLEVNMTKASSAKLH</sequence>
<dbReference type="InterPro" id="IPR003599">
    <property type="entry name" value="Ig_sub"/>
</dbReference>
<dbReference type="PANTHER" id="PTHR45842:SF12">
    <property type="entry name" value="KEKKON 5, ISOFORM A"/>
    <property type="match status" value="1"/>
</dbReference>
<name>A0A8C4Q9T0_EPTBU</name>
<reference evidence="9" key="1">
    <citation type="submission" date="2025-08" db="UniProtKB">
        <authorList>
            <consortium name="Ensembl"/>
        </authorList>
    </citation>
    <scope>IDENTIFICATION</scope>
</reference>
<dbReference type="PROSITE" id="PS50835">
    <property type="entry name" value="IG_LIKE"/>
    <property type="match status" value="1"/>
</dbReference>
<reference evidence="9" key="2">
    <citation type="submission" date="2025-09" db="UniProtKB">
        <authorList>
            <consortium name="Ensembl"/>
        </authorList>
    </citation>
    <scope>IDENTIFICATION</scope>
</reference>
<dbReference type="SMART" id="SM00408">
    <property type="entry name" value="IGc2"/>
    <property type="match status" value="1"/>
</dbReference>
<dbReference type="InterPro" id="IPR001611">
    <property type="entry name" value="Leu-rich_rpt"/>
</dbReference>
<keyword evidence="2 7" id="KW-0732">Signal</keyword>
<dbReference type="AlphaFoldDB" id="A0A8C4Q9T0"/>
<dbReference type="InterPro" id="IPR013783">
    <property type="entry name" value="Ig-like_fold"/>
</dbReference>
<evidence type="ECO:0000256" key="6">
    <source>
        <dbReference type="ARBA" id="ARBA00023319"/>
    </source>
</evidence>
<dbReference type="SUPFAM" id="SSF48726">
    <property type="entry name" value="Immunoglobulin"/>
    <property type="match status" value="1"/>
</dbReference>
<keyword evidence="5" id="KW-0325">Glycoprotein</keyword>
<dbReference type="Pfam" id="PF13927">
    <property type="entry name" value="Ig_3"/>
    <property type="match status" value="1"/>
</dbReference>
<dbReference type="PANTHER" id="PTHR45842">
    <property type="entry name" value="SYNAPTIC ADHESION-LIKE MOLECULE SALM"/>
    <property type="match status" value="1"/>
</dbReference>
<dbReference type="InterPro" id="IPR050467">
    <property type="entry name" value="LRFN"/>
</dbReference>
<dbReference type="InterPro" id="IPR007110">
    <property type="entry name" value="Ig-like_dom"/>
</dbReference>
<dbReference type="InterPro" id="IPR036179">
    <property type="entry name" value="Ig-like_dom_sf"/>
</dbReference>
<evidence type="ECO:0000256" key="5">
    <source>
        <dbReference type="ARBA" id="ARBA00023180"/>
    </source>
</evidence>
<dbReference type="Ensembl" id="ENSEBUT00000012806.1">
    <property type="protein sequence ID" value="ENSEBUP00000012230.1"/>
    <property type="gene ID" value="ENSEBUG00000007796.1"/>
</dbReference>
<keyword evidence="4" id="KW-1015">Disulfide bond</keyword>
<dbReference type="OMA" id="CCARCYS"/>
<evidence type="ECO:0000256" key="4">
    <source>
        <dbReference type="ARBA" id="ARBA00023157"/>
    </source>
</evidence>
<dbReference type="InterPro" id="IPR003598">
    <property type="entry name" value="Ig_sub2"/>
</dbReference>
<dbReference type="SMART" id="SM00409">
    <property type="entry name" value="IG"/>
    <property type="match status" value="1"/>
</dbReference>
<dbReference type="SMART" id="SM00369">
    <property type="entry name" value="LRR_TYP"/>
    <property type="match status" value="6"/>
</dbReference>
<protein>
    <submittedName>
        <fullName evidence="9">Leucine rich repeat and fibronectin type III domain containing 2</fullName>
    </submittedName>
</protein>
<evidence type="ECO:0000313" key="9">
    <source>
        <dbReference type="Ensembl" id="ENSEBUP00000012230.1"/>
    </source>
</evidence>
<feature type="chain" id="PRO_5034189990" evidence="7">
    <location>
        <begin position="17"/>
        <end position="511"/>
    </location>
</feature>
<accession>A0A8C4Q9T0</accession>
<evidence type="ECO:0000259" key="8">
    <source>
        <dbReference type="PROSITE" id="PS50835"/>
    </source>
</evidence>
<dbReference type="FunFam" id="2.60.40.10:FF:000032">
    <property type="entry name" value="palladin isoform X1"/>
    <property type="match status" value="1"/>
</dbReference>
<dbReference type="Proteomes" id="UP000694388">
    <property type="component" value="Unplaced"/>
</dbReference>
<dbReference type="SMART" id="SM00082">
    <property type="entry name" value="LRRCT"/>
    <property type="match status" value="1"/>
</dbReference>
<dbReference type="InterPro" id="IPR032675">
    <property type="entry name" value="LRR_dom_sf"/>
</dbReference>
<keyword evidence="1" id="KW-0433">Leucine-rich repeat</keyword>
<evidence type="ECO:0000256" key="3">
    <source>
        <dbReference type="ARBA" id="ARBA00022737"/>
    </source>
</evidence>
<keyword evidence="3" id="KW-0677">Repeat</keyword>
<evidence type="ECO:0000256" key="1">
    <source>
        <dbReference type="ARBA" id="ARBA00022614"/>
    </source>
</evidence>
<dbReference type="GeneTree" id="ENSGT00940000156417"/>
<evidence type="ECO:0000313" key="10">
    <source>
        <dbReference type="Proteomes" id="UP000694388"/>
    </source>
</evidence>
<dbReference type="Gene3D" id="2.60.40.10">
    <property type="entry name" value="Immunoglobulins"/>
    <property type="match status" value="1"/>
</dbReference>
<feature type="domain" description="Ig-like" evidence="8">
    <location>
        <begin position="280"/>
        <end position="369"/>
    </location>
</feature>